<accession>A0A1C7MH98</accession>
<keyword evidence="3" id="KW-1185">Reference proteome</keyword>
<reference evidence="2 3" key="1">
    <citation type="submission" date="2016-03" db="EMBL/GenBank/DDBJ databases">
        <title>Whole genome sequencing of Grifola frondosa 9006-11.</title>
        <authorList>
            <person name="Min B."/>
            <person name="Park H."/>
            <person name="Kim J.-G."/>
            <person name="Cho H."/>
            <person name="Oh Y.-L."/>
            <person name="Kong W.-S."/>
            <person name="Choi I.-G."/>
        </authorList>
    </citation>
    <scope>NUCLEOTIDE SEQUENCE [LARGE SCALE GENOMIC DNA]</scope>
    <source>
        <strain evidence="2 3">9006-11</strain>
    </source>
</reference>
<sequence>MLMGIARTDIAGPSLPKPTSSGLGDRRRGEGRFGDSWQEASKADSAEAWMEARGPFLGQLRTGGTESSGGPLECAARHRNGQMSGIG</sequence>
<gene>
    <name evidence="2" type="ORF">A0H81_04178</name>
</gene>
<feature type="region of interest" description="Disordered" evidence="1">
    <location>
        <begin position="1"/>
        <end position="87"/>
    </location>
</feature>
<organism evidence="2 3">
    <name type="scientific">Grifola frondosa</name>
    <name type="common">Maitake</name>
    <name type="synonym">Polyporus frondosus</name>
    <dbReference type="NCBI Taxonomy" id="5627"/>
    <lineage>
        <taxon>Eukaryota</taxon>
        <taxon>Fungi</taxon>
        <taxon>Dikarya</taxon>
        <taxon>Basidiomycota</taxon>
        <taxon>Agaricomycotina</taxon>
        <taxon>Agaricomycetes</taxon>
        <taxon>Polyporales</taxon>
        <taxon>Grifolaceae</taxon>
        <taxon>Grifola</taxon>
    </lineage>
</organism>
<evidence type="ECO:0000256" key="1">
    <source>
        <dbReference type="SAM" id="MobiDB-lite"/>
    </source>
</evidence>
<dbReference type="EMBL" id="LUGG01000004">
    <property type="protein sequence ID" value="OBZ75839.1"/>
    <property type="molecule type" value="Genomic_DNA"/>
</dbReference>
<protein>
    <submittedName>
        <fullName evidence="2">Uncharacterized protein</fullName>
    </submittedName>
</protein>
<evidence type="ECO:0000313" key="3">
    <source>
        <dbReference type="Proteomes" id="UP000092993"/>
    </source>
</evidence>
<feature type="compositionally biased region" description="Basic and acidic residues" evidence="1">
    <location>
        <begin position="24"/>
        <end position="33"/>
    </location>
</feature>
<dbReference type="AlphaFoldDB" id="A0A1C7MH98"/>
<evidence type="ECO:0000313" key="2">
    <source>
        <dbReference type="EMBL" id="OBZ75839.1"/>
    </source>
</evidence>
<comment type="caution">
    <text evidence="2">The sequence shown here is derived from an EMBL/GenBank/DDBJ whole genome shotgun (WGS) entry which is preliminary data.</text>
</comment>
<name>A0A1C7MH98_GRIFR</name>
<proteinExistence type="predicted"/>
<dbReference type="Proteomes" id="UP000092993">
    <property type="component" value="Unassembled WGS sequence"/>
</dbReference>